<dbReference type="AlphaFoldDB" id="A0A976M7K2"/>
<dbReference type="Pfam" id="PF02773">
    <property type="entry name" value="S-AdoMet_synt_C"/>
    <property type="match status" value="1"/>
</dbReference>
<dbReference type="GO" id="GO:0006556">
    <property type="term" value="P:S-adenosylmethionine biosynthetic process"/>
    <property type="evidence" value="ECO:0007669"/>
    <property type="project" value="InterPro"/>
</dbReference>
<dbReference type="PROSITE" id="PS00376">
    <property type="entry name" value="ADOMET_SYNTHASE_1"/>
    <property type="match status" value="1"/>
</dbReference>
<evidence type="ECO:0000256" key="9">
    <source>
        <dbReference type="ARBA" id="ARBA00022958"/>
    </source>
</evidence>
<keyword evidence="6 10" id="KW-0547">Nucleotide-binding</keyword>
<evidence type="ECO:0000256" key="5">
    <source>
        <dbReference type="ARBA" id="ARBA00022723"/>
    </source>
</evidence>
<feature type="domain" description="S-adenosylmethionine synthetase N-terminal" evidence="12">
    <location>
        <begin position="13"/>
        <end position="111"/>
    </location>
</feature>
<dbReference type="Gene3D" id="3.30.300.10">
    <property type="match status" value="3"/>
</dbReference>
<dbReference type="PANTHER" id="PTHR11964">
    <property type="entry name" value="S-ADENOSYLMETHIONINE SYNTHETASE"/>
    <property type="match status" value="1"/>
</dbReference>
<evidence type="ECO:0000256" key="8">
    <source>
        <dbReference type="ARBA" id="ARBA00022842"/>
    </source>
</evidence>
<dbReference type="GO" id="GO:0046872">
    <property type="term" value="F:metal ion binding"/>
    <property type="evidence" value="ECO:0007669"/>
    <property type="project" value="UniProtKB-KW"/>
</dbReference>
<dbReference type="Pfam" id="PF02772">
    <property type="entry name" value="S-AdoMet_synt_M"/>
    <property type="match status" value="1"/>
</dbReference>
<dbReference type="GO" id="GO:0004478">
    <property type="term" value="F:methionine adenosyltransferase activity"/>
    <property type="evidence" value="ECO:0007669"/>
    <property type="project" value="UniProtKB-EC"/>
</dbReference>
<feature type="domain" description="S-adenosylmethionine synthetase central" evidence="13">
    <location>
        <begin position="125"/>
        <end position="247"/>
    </location>
</feature>
<dbReference type="HAMAP" id="MF_00086">
    <property type="entry name" value="S_AdoMet_synth1"/>
    <property type="match status" value="1"/>
</dbReference>
<evidence type="ECO:0000256" key="1">
    <source>
        <dbReference type="ARBA" id="ARBA00005224"/>
    </source>
</evidence>
<comment type="cofactor">
    <cofactor evidence="10">
        <name>K(+)</name>
        <dbReference type="ChEBI" id="CHEBI:29103"/>
    </cofactor>
    <text evidence="10">Binds 1 potassium ion per subunit. The potassium ion interacts primarily with the substrate.</text>
</comment>
<keyword evidence="7 10" id="KW-0067">ATP-binding</keyword>
<dbReference type="GO" id="GO:0005524">
    <property type="term" value="F:ATP binding"/>
    <property type="evidence" value="ECO:0007669"/>
    <property type="project" value="UniProtKB-KW"/>
</dbReference>
<keyword evidence="5 10" id="KW-0479">Metal-binding</keyword>
<proteinExistence type="inferred from homology"/>
<name>A0A976M7K2_THEOR</name>
<evidence type="ECO:0000256" key="3">
    <source>
        <dbReference type="ARBA" id="ARBA00022563"/>
    </source>
</evidence>
<dbReference type="EC" id="2.5.1.6" evidence="10"/>
<evidence type="ECO:0000259" key="12">
    <source>
        <dbReference type="Pfam" id="PF00438"/>
    </source>
</evidence>
<dbReference type="InterPro" id="IPR022636">
    <property type="entry name" value="S-AdoMet_synthetase_sfam"/>
</dbReference>
<dbReference type="GO" id="GO:0006730">
    <property type="term" value="P:one-carbon metabolic process"/>
    <property type="evidence" value="ECO:0007669"/>
    <property type="project" value="UniProtKB-KW"/>
</dbReference>
<accession>A0A976M7K2</accession>
<evidence type="ECO:0000259" key="14">
    <source>
        <dbReference type="Pfam" id="PF02773"/>
    </source>
</evidence>
<comment type="similarity">
    <text evidence="2 11">Belongs to the AdoMet synthase family.</text>
</comment>
<dbReference type="InterPro" id="IPR022631">
    <property type="entry name" value="ADOMET_SYNTHASE_CS"/>
</dbReference>
<dbReference type="EMBL" id="CP056067">
    <property type="protein sequence ID" value="UKJ90027.1"/>
    <property type="molecule type" value="Genomic_DNA"/>
</dbReference>
<dbReference type="CDD" id="cd18079">
    <property type="entry name" value="S-AdoMet_synt"/>
    <property type="match status" value="1"/>
</dbReference>
<dbReference type="Proteomes" id="UP000244803">
    <property type="component" value="Chromosome 4"/>
</dbReference>
<evidence type="ECO:0000256" key="11">
    <source>
        <dbReference type="RuleBase" id="RU004462"/>
    </source>
</evidence>
<feature type="domain" description="S-adenosylmethionine synthetase C-terminal" evidence="14">
    <location>
        <begin position="249"/>
        <end position="389"/>
    </location>
</feature>
<organism evidence="15 16">
    <name type="scientific">Theileria orientalis</name>
    <dbReference type="NCBI Taxonomy" id="68886"/>
    <lineage>
        <taxon>Eukaryota</taxon>
        <taxon>Sar</taxon>
        <taxon>Alveolata</taxon>
        <taxon>Apicomplexa</taxon>
        <taxon>Aconoidasida</taxon>
        <taxon>Piroplasmida</taxon>
        <taxon>Theileriidae</taxon>
        <taxon>Theileria</taxon>
    </lineage>
</organism>
<reference evidence="15" key="1">
    <citation type="submission" date="2022-07" db="EMBL/GenBank/DDBJ databases">
        <title>Evaluation of T. orientalis genome assembly methods using nanopore sequencing and analysis of variation between genomes.</title>
        <authorList>
            <person name="Yam J."/>
            <person name="Micallef M.L."/>
            <person name="Liu M."/>
            <person name="Djordjevic S.P."/>
            <person name="Bogema D.R."/>
            <person name="Jenkins C."/>
        </authorList>
    </citation>
    <scope>NUCLEOTIDE SEQUENCE</scope>
    <source>
        <strain evidence="15">Fish Creek</strain>
    </source>
</reference>
<evidence type="ECO:0000256" key="2">
    <source>
        <dbReference type="ARBA" id="ARBA00009685"/>
    </source>
</evidence>
<dbReference type="PROSITE" id="PS00377">
    <property type="entry name" value="ADOMET_SYNTHASE_2"/>
    <property type="match status" value="1"/>
</dbReference>
<keyword evidence="8 10" id="KW-0460">Magnesium</keyword>
<evidence type="ECO:0000313" key="16">
    <source>
        <dbReference type="Proteomes" id="UP000244803"/>
    </source>
</evidence>
<dbReference type="SUPFAM" id="SSF55973">
    <property type="entry name" value="S-adenosylmethionine synthetase"/>
    <property type="match status" value="3"/>
</dbReference>
<dbReference type="FunFam" id="3.30.300.10:FF:000003">
    <property type="entry name" value="S-adenosylmethionine synthase"/>
    <property type="match status" value="1"/>
</dbReference>
<evidence type="ECO:0000256" key="10">
    <source>
        <dbReference type="RuleBase" id="RU000541"/>
    </source>
</evidence>
<evidence type="ECO:0000256" key="4">
    <source>
        <dbReference type="ARBA" id="ARBA00022679"/>
    </source>
</evidence>
<dbReference type="NCBIfam" id="TIGR01034">
    <property type="entry name" value="metK"/>
    <property type="match status" value="1"/>
</dbReference>
<comment type="pathway">
    <text evidence="1 10">Amino-acid biosynthesis; S-adenosyl-L-methionine biosynthesis; S-adenosyl-L-methionine from L-methionine: step 1/1.</text>
</comment>
<dbReference type="OrthoDB" id="5852090at2759"/>
<evidence type="ECO:0000256" key="7">
    <source>
        <dbReference type="ARBA" id="ARBA00022840"/>
    </source>
</evidence>
<gene>
    <name evidence="15" type="ORF">MACJ_003285</name>
</gene>
<protein>
    <recommendedName>
        <fullName evidence="10">S-adenosylmethionine synthase</fullName>
        <ecNumber evidence="10">2.5.1.6</ecNumber>
    </recommendedName>
</protein>
<dbReference type="InterPro" id="IPR022629">
    <property type="entry name" value="S-AdoMet_synt_central"/>
</dbReference>
<comment type="function">
    <text evidence="10">Catalyzes the formation of S-adenosylmethionine from methionine and ATP.</text>
</comment>
<comment type="cofactor">
    <cofactor evidence="10">
        <name>Mg(2+)</name>
        <dbReference type="ChEBI" id="CHEBI:18420"/>
    </cofactor>
    <text evidence="10">Binds 2 magnesium ions per subunit. The magnesium ions interact primarily with the substrate.</text>
</comment>
<keyword evidence="3 10" id="KW-0554">One-carbon metabolism</keyword>
<comment type="catalytic activity">
    <reaction evidence="10">
        <text>L-methionine + ATP + H2O = S-adenosyl-L-methionine + phosphate + diphosphate</text>
        <dbReference type="Rhea" id="RHEA:21080"/>
        <dbReference type="ChEBI" id="CHEBI:15377"/>
        <dbReference type="ChEBI" id="CHEBI:30616"/>
        <dbReference type="ChEBI" id="CHEBI:33019"/>
        <dbReference type="ChEBI" id="CHEBI:43474"/>
        <dbReference type="ChEBI" id="CHEBI:57844"/>
        <dbReference type="ChEBI" id="CHEBI:59789"/>
        <dbReference type="EC" id="2.5.1.6"/>
    </reaction>
</comment>
<keyword evidence="9 10" id="KW-0630">Potassium</keyword>
<evidence type="ECO:0000256" key="6">
    <source>
        <dbReference type="ARBA" id="ARBA00022741"/>
    </source>
</evidence>
<sequence length="410" mass="45996">MTLPKYINQSSENFLFTSESVSEGHPDKLCDQISDAILDACLEQDPESKVGCEVCATFDTIMVFGEISTKANVNYEEVVRNLIRDVGYTSQDKGLDAEKVNVMLKLKTQSPEIAKNVHVGRSIEQIGAGDQGIMFGYATNETPEAFPLSHLLATKLVQRLAYVRKNNIMPYLRPDSKTQVTLEYKKNSNDVVEPRRIHTVLLCTQHNPDVDYEEMKKDLMQHVVMKVLPKNLIDEKTDFLFNVAGSFVVGGPSSDAGLTGRKIIVDTYGGWGAHGGGCFSGKDATKVDRSGAYYARWVAKSLVVNGFCKRVIVQVAYSIGLVDPVSLYVNSYGTVAKGYTDRDLEKIILRNFNFRVGHIIEELKLRRPIFRKTSVYGHFGREEPDFLWEHAKDLSHEKKTNLNKHTINGF</sequence>
<evidence type="ECO:0000259" key="13">
    <source>
        <dbReference type="Pfam" id="PF02772"/>
    </source>
</evidence>
<dbReference type="InterPro" id="IPR022630">
    <property type="entry name" value="S-AdoMet_synt_C"/>
</dbReference>
<evidence type="ECO:0000313" key="15">
    <source>
        <dbReference type="EMBL" id="UKJ90027.1"/>
    </source>
</evidence>
<dbReference type="Pfam" id="PF00438">
    <property type="entry name" value="S-AdoMet_synt_N"/>
    <property type="match status" value="1"/>
</dbReference>
<dbReference type="PIRSF" id="PIRSF000497">
    <property type="entry name" value="MAT"/>
    <property type="match status" value="1"/>
</dbReference>
<dbReference type="InterPro" id="IPR022628">
    <property type="entry name" value="S-AdoMet_synt_N"/>
</dbReference>
<dbReference type="InterPro" id="IPR002133">
    <property type="entry name" value="S-AdoMet_synthetase"/>
</dbReference>
<keyword evidence="4 10" id="KW-0808">Transferase</keyword>